<evidence type="ECO:0008006" key="5">
    <source>
        <dbReference type="Google" id="ProtNLM"/>
    </source>
</evidence>
<gene>
    <name evidence="2" type="ORF">JXQ802_LOCUS25288</name>
    <name evidence="1" type="ORF">PYM288_LOCUS4816</name>
</gene>
<reference evidence="1" key="1">
    <citation type="submission" date="2021-02" db="EMBL/GenBank/DDBJ databases">
        <authorList>
            <person name="Nowell W R."/>
        </authorList>
    </citation>
    <scope>NUCLEOTIDE SEQUENCE</scope>
</reference>
<evidence type="ECO:0000313" key="1">
    <source>
        <dbReference type="EMBL" id="CAF0805120.1"/>
    </source>
</evidence>
<dbReference type="Proteomes" id="UP000663870">
    <property type="component" value="Unassembled WGS sequence"/>
</dbReference>
<dbReference type="Proteomes" id="UP000663854">
    <property type="component" value="Unassembled WGS sequence"/>
</dbReference>
<evidence type="ECO:0000313" key="3">
    <source>
        <dbReference type="Proteomes" id="UP000663854"/>
    </source>
</evidence>
<dbReference type="EMBL" id="CAJNOH010000045">
    <property type="protein sequence ID" value="CAF0805120.1"/>
    <property type="molecule type" value="Genomic_DNA"/>
</dbReference>
<proteinExistence type="predicted"/>
<comment type="caution">
    <text evidence="1">The sequence shown here is derived from an EMBL/GenBank/DDBJ whole genome shotgun (WGS) entry which is preliminary data.</text>
</comment>
<protein>
    <recommendedName>
        <fullName evidence="5">F-box domain-containing protein</fullName>
    </recommendedName>
</protein>
<keyword evidence="4" id="KW-1185">Reference proteome</keyword>
<evidence type="ECO:0000313" key="4">
    <source>
        <dbReference type="Proteomes" id="UP000663870"/>
    </source>
</evidence>
<name>A0A813T966_9BILA</name>
<accession>A0A813T966</accession>
<organism evidence="1 3">
    <name type="scientific">Rotaria sordida</name>
    <dbReference type="NCBI Taxonomy" id="392033"/>
    <lineage>
        <taxon>Eukaryota</taxon>
        <taxon>Metazoa</taxon>
        <taxon>Spiralia</taxon>
        <taxon>Gnathifera</taxon>
        <taxon>Rotifera</taxon>
        <taxon>Eurotatoria</taxon>
        <taxon>Bdelloidea</taxon>
        <taxon>Philodinida</taxon>
        <taxon>Philodinidae</taxon>
        <taxon>Rotaria</taxon>
    </lineage>
</organism>
<sequence>MTTSLEYLPDEIFLIICQYLSQYDIVLAFFGLNNRLNCTISQFTQTLIISNENCSIHRENYQLLSIIGPYLHSLTIKNIHLSSSEISIASNIQELTFIHTQPDDIPPLRNLTDLNIIYGSTIKLIDVLFPKKNNKNNLHSVYIASISPLKIPIFSPQKFSKIKQLAIPLQSFDDLVHLLYICSELTCLNVILQTCNIINIQNLDKQLTFETPSTLRSFSLRTTYDLNISFNQLKCILKHLTSKLEHISIEIYTEDISCIDGQQWENYLKENLSELNYFEFLILLRKDYSHGTKPLQIPEVIKTFQSAYWSKITPQNITGYYDRLVSICIHTEIIPTVRRRRYFLY</sequence>
<evidence type="ECO:0000313" key="2">
    <source>
        <dbReference type="EMBL" id="CAF1217984.1"/>
    </source>
</evidence>
<dbReference type="EMBL" id="CAJNOL010000846">
    <property type="protein sequence ID" value="CAF1217984.1"/>
    <property type="molecule type" value="Genomic_DNA"/>
</dbReference>
<dbReference type="AlphaFoldDB" id="A0A813T966"/>